<dbReference type="AlphaFoldDB" id="A0A124GAD7"/>
<proteinExistence type="predicted"/>
<dbReference type="Proteomes" id="UP000053937">
    <property type="component" value="Unassembled WGS sequence"/>
</dbReference>
<comment type="caution">
    <text evidence="1">The sequence shown here is derived from an EMBL/GenBank/DDBJ whole genome shotgun (WGS) entry which is preliminary data.</text>
</comment>
<dbReference type="OrthoDB" id="597810at2"/>
<name>A0A124GAD7_CHLLI</name>
<dbReference type="InterPro" id="IPR019660">
    <property type="entry name" value="Put_sensory_transdc_reg_YbjN"/>
</dbReference>
<keyword evidence="2" id="KW-1185">Reference proteome</keyword>
<reference evidence="1 2" key="1">
    <citation type="submission" date="2015-10" db="EMBL/GenBank/DDBJ databases">
        <title>Draft Genome Sequence of Chlorobium limicola strain Frasassi Growing under Artificial Lighting in the Frasassi Cave System.</title>
        <authorList>
            <person name="Mansor M."/>
            <person name="Macalady J."/>
        </authorList>
    </citation>
    <scope>NUCLEOTIDE SEQUENCE [LARGE SCALE GENOMIC DNA]</scope>
    <source>
        <strain evidence="1 2">Frasassi</strain>
    </source>
</reference>
<evidence type="ECO:0008006" key="3">
    <source>
        <dbReference type="Google" id="ProtNLM"/>
    </source>
</evidence>
<organism evidence="1 2">
    <name type="scientific">Chlorobium limicola</name>
    <dbReference type="NCBI Taxonomy" id="1092"/>
    <lineage>
        <taxon>Bacteria</taxon>
        <taxon>Pseudomonadati</taxon>
        <taxon>Chlorobiota</taxon>
        <taxon>Chlorobiia</taxon>
        <taxon>Chlorobiales</taxon>
        <taxon>Chlorobiaceae</taxon>
        <taxon>Chlorobium/Pelodictyon group</taxon>
        <taxon>Chlorobium</taxon>
    </lineage>
</organism>
<dbReference type="EMBL" id="LMBR01000038">
    <property type="protein sequence ID" value="KUL31900.1"/>
    <property type="molecule type" value="Genomic_DNA"/>
</dbReference>
<accession>A0A124GAD7</accession>
<dbReference type="Pfam" id="PF10722">
    <property type="entry name" value="YbjN"/>
    <property type="match status" value="1"/>
</dbReference>
<dbReference type="RefSeq" id="WP_059138430.1">
    <property type="nucleotide sequence ID" value="NZ_LMBR01000038.1"/>
</dbReference>
<sequence length="165" mass="18791">MRLAQLLEDFIADIGWKDQLEIIEDEGISRLAVRLSVGNRSFRLLLEGYEKQQWLVLCLYPPFTVTASKFVDACMLFNFINNSYSYSGNISVADDGTICYKQIVDLDDTGAEIALIYNMLHAAVNMYERNADEIEDVAANEARYEDVRKDIERKTDQSGITDNDV</sequence>
<evidence type="ECO:0000313" key="2">
    <source>
        <dbReference type="Proteomes" id="UP000053937"/>
    </source>
</evidence>
<evidence type="ECO:0000313" key="1">
    <source>
        <dbReference type="EMBL" id="KUL31900.1"/>
    </source>
</evidence>
<protein>
    <recommendedName>
        <fullName evidence="3">YbjN domain-containing protein</fullName>
    </recommendedName>
</protein>
<gene>
    <name evidence="1" type="ORF">ASB62_02220</name>
</gene>